<accession>A0ABQ1JV93</accession>
<dbReference type="Proteomes" id="UP000617555">
    <property type="component" value="Unassembled WGS sequence"/>
</dbReference>
<dbReference type="RefSeq" id="WP_188741238.1">
    <property type="nucleotide sequence ID" value="NZ_BMII01000077.1"/>
</dbReference>
<keyword evidence="2" id="KW-1185">Reference proteome</keyword>
<protein>
    <submittedName>
        <fullName evidence="1">Uncharacterized protein</fullName>
    </submittedName>
</protein>
<comment type="caution">
    <text evidence="1">The sequence shown here is derived from an EMBL/GenBank/DDBJ whole genome shotgun (WGS) entry which is preliminary data.</text>
</comment>
<name>A0ABQ1JV93_9GAMM</name>
<reference evidence="2" key="1">
    <citation type="journal article" date="2019" name="Int. J. Syst. Evol. Microbiol.">
        <title>The Global Catalogue of Microorganisms (GCM) 10K type strain sequencing project: providing services to taxonomists for standard genome sequencing and annotation.</title>
        <authorList>
            <consortium name="The Broad Institute Genomics Platform"/>
            <consortium name="The Broad Institute Genome Sequencing Center for Infectious Disease"/>
            <person name="Wu L."/>
            <person name="Ma J."/>
        </authorList>
    </citation>
    <scope>NUCLEOTIDE SEQUENCE [LARGE SCALE GENOMIC DNA]</scope>
    <source>
        <strain evidence="2">CGMCC 1.15339</strain>
    </source>
</reference>
<evidence type="ECO:0000313" key="1">
    <source>
        <dbReference type="EMBL" id="GGB77572.1"/>
    </source>
</evidence>
<dbReference type="EMBL" id="BMII01000077">
    <property type="protein sequence ID" value="GGB77572.1"/>
    <property type="molecule type" value="Genomic_DNA"/>
</dbReference>
<evidence type="ECO:0000313" key="2">
    <source>
        <dbReference type="Proteomes" id="UP000617555"/>
    </source>
</evidence>
<organism evidence="1 2">
    <name type="scientific">Shewanella inventionis</name>
    <dbReference type="NCBI Taxonomy" id="1738770"/>
    <lineage>
        <taxon>Bacteria</taxon>
        <taxon>Pseudomonadati</taxon>
        <taxon>Pseudomonadota</taxon>
        <taxon>Gammaproteobacteria</taxon>
        <taxon>Alteromonadales</taxon>
        <taxon>Shewanellaceae</taxon>
        <taxon>Shewanella</taxon>
    </lineage>
</organism>
<gene>
    <name evidence="1" type="ORF">GCM10011607_42160</name>
</gene>
<proteinExistence type="predicted"/>
<sequence>MQPFVEQGSDTYEFMDWDSQKYCTEYITQKANATGVSITILIPLIDKNEVAGSSL</sequence>